<reference evidence="3 4" key="1">
    <citation type="submission" date="2019-07" db="EMBL/GenBank/DDBJ databases">
        <title>Genomic Encyclopedia of Type Strains, Phase IV (KMG-IV): sequencing the most valuable type-strain genomes for metagenomic binning, comparative biology and taxonomic classification.</title>
        <authorList>
            <person name="Goeker M."/>
        </authorList>
    </citation>
    <scope>NUCLEOTIDE SEQUENCE [LARGE SCALE GENOMIC DNA]</scope>
    <source>
        <strain evidence="3 4">DSM 18961</strain>
    </source>
</reference>
<dbReference type="Proteomes" id="UP000323136">
    <property type="component" value="Unassembled WGS sequence"/>
</dbReference>
<keyword evidence="2" id="KW-0472">Membrane</keyword>
<protein>
    <submittedName>
        <fullName evidence="3">Uncharacterized protein</fullName>
    </submittedName>
</protein>
<keyword evidence="1" id="KW-0175">Coiled coil</keyword>
<proteinExistence type="predicted"/>
<evidence type="ECO:0000313" key="3">
    <source>
        <dbReference type="EMBL" id="TYP98779.1"/>
    </source>
</evidence>
<dbReference type="OrthoDB" id="1143801at2"/>
<evidence type="ECO:0000256" key="2">
    <source>
        <dbReference type="SAM" id="Phobius"/>
    </source>
</evidence>
<feature type="coiled-coil region" evidence="1">
    <location>
        <begin position="100"/>
        <end position="162"/>
    </location>
</feature>
<evidence type="ECO:0000256" key="1">
    <source>
        <dbReference type="SAM" id="Coils"/>
    </source>
</evidence>
<keyword evidence="2" id="KW-1133">Transmembrane helix</keyword>
<keyword evidence="2" id="KW-0812">Transmembrane</keyword>
<dbReference type="EMBL" id="VNIA01000002">
    <property type="protein sequence ID" value="TYP98779.1"/>
    <property type="molecule type" value="Genomic_DNA"/>
</dbReference>
<feature type="transmembrane region" description="Helical" evidence="2">
    <location>
        <begin position="41"/>
        <end position="60"/>
    </location>
</feature>
<evidence type="ECO:0000313" key="4">
    <source>
        <dbReference type="Proteomes" id="UP000323136"/>
    </source>
</evidence>
<gene>
    <name evidence="3" type="ORF">C7447_10294</name>
</gene>
<accession>A0A5S5DVV4</accession>
<keyword evidence="4" id="KW-1185">Reference proteome</keyword>
<name>A0A5S5DVV4_9FLAO</name>
<dbReference type="RefSeq" id="WP_148869593.1">
    <property type="nucleotide sequence ID" value="NZ_VNIA01000002.1"/>
</dbReference>
<comment type="caution">
    <text evidence="3">The sequence shown here is derived from an EMBL/GenBank/DDBJ whole genome shotgun (WGS) entry which is preliminary data.</text>
</comment>
<dbReference type="AlphaFoldDB" id="A0A5S5DVV4"/>
<organism evidence="3 4">
    <name type="scientific">Tenacibaculum adriaticum</name>
    <dbReference type="NCBI Taxonomy" id="413713"/>
    <lineage>
        <taxon>Bacteria</taxon>
        <taxon>Pseudomonadati</taxon>
        <taxon>Bacteroidota</taxon>
        <taxon>Flavobacteriia</taxon>
        <taxon>Flavobacteriales</taxon>
        <taxon>Flavobacteriaceae</taxon>
        <taxon>Tenacibaculum</taxon>
    </lineage>
</organism>
<sequence>MDDKLHTFFAESSFDTLEPHSGHEARFLRKLEHPKKGKNLSWKWMSIAASVVLFIGFYLGSSHQKYQYDLASVSPKMAEAQSFFVSTINQELKEIEKYRNLETESIIEDSLNEIEELEDNYKNLRQELKANGNERHAIQGMITNYQQRLEVLEKLLIQLELLNNPERLNIQNDEII</sequence>